<dbReference type="AlphaFoldDB" id="A0AAN5I4M6"/>
<keyword evidence="1" id="KW-0472">Membrane</keyword>
<keyword evidence="4" id="KW-1185">Reference proteome</keyword>
<comment type="caution">
    <text evidence="3">The sequence shown here is derived from an EMBL/GenBank/DDBJ whole genome shotgun (WGS) entry which is preliminary data.</text>
</comment>
<dbReference type="PROSITE" id="PS51257">
    <property type="entry name" value="PROKAR_LIPOPROTEIN"/>
    <property type="match status" value="1"/>
</dbReference>
<feature type="chain" id="PRO_5042992247" evidence="2">
    <location>
        <begin position="20"/>
        <end position="182"/>
    </location>
</feature>
<organism evidence="3 4">
    <name type="scientific">Pristionchus mayeri</name>
    <dbReference type="NCBI Taxonomy" id="1317129"/>
    <lineage>
        <taxon>Eukaryota</taxon>
        <taxon>Metazoa</taxon>
        <taxon>Ecdysozoa</taxon>
        <taxon>Nematoda</taxon>
        <taxon>Chromadorea</taxon>
        <taxon>Rhabditida</taxon>
        <taxon>Rhabditina</taxon>
        <taxon>Diplogasteromorpha</taxon>
        <taxon>Diplogasteroidea</taxon>
        <taxon>Neodiplogasteridae</taxon>
        <taxon>Pristionchus</taxon>
    </lineage>
</organism>
<keyword evidence="1" id="KW-1133">Transmembrane helix</keyword>
<keyword evidence="1" id="KW-0812">Transmembrane</keyword>
<feature type="signal peptide" evidence="2">
    <location>
        <begin position="1"/>
        <end position="19"/>
    </location>
</feature>
<sequence length="182" mass="19800">MIRLLLILALLLVVASAIACDGSASSAPCISNECLGGQSCDIAKQWCCPNACICKYDICHLSSTVFLVTAQSIRVAMSSPRTHILHGMLPFICIGLVGLSLVLKISHNISLLTIRETSRSPPPNLYSRVNPYIGPRLAAHRMHSLQHRSIPCLRRGGRGTTHCVIHHPSSHQFVLSSFHSQT</sequence>
<protein>
    <submittedName>
        <fullName evidence="3">Uncharacterized protein</fullName>
    </submittedName>
</protein>
<dbReference type="Proteomes" id="UP001328107">
    <property type="component" value="Unassembled WGS sequence"/>
</dbReference>
<gene>
    <name evidence="3" type="ORF">PMAYCL1PPCAC_21450</name>
</gene>
<evidence type="ECO:0000256" key="2">
    <source>
        <dbReference type="SAM" id="SignalP"/>
    </source>
</evidence>
<keyword evidence="2" id="KW-0732">Signal</keyword>
<name>A0AAN5I4M6_9BILA</name>
<evidence type="ECO:0000256" key="1">
    <source>
        <dbReference type="SAM" id="Phobius"/>
    </source>
</evidence>
<proteinExistence type="predicted"/>
<feature type="transmembrane region" description="Helical" evidence="1">
    <location>
        <begin position="84"/>
        <end position="103"/>
    </location>
</feature>
<reference evidence="4" key="1">
    <citation type="submission" date="2022-10" db="EMBL/GenBank/DDBJ databases">
        <title>Genome assembly of Pristionchus species.</title>
        <authorList>
            <person name="Yoshida K."/>
            <person name="Sommer R.J."/>
        </authorList>
    </citation>
    <scope>NUCLEOTIDE SEQUENCE [LARGE SCALE GENOMIC DNA]</scope>
    <source>
        <strain evidence="4">RS5460</strain>
    </source>
</reference>
<dbReference type="EMBL" id="BTRK01000005">
    <property type="protein sequence ID" value="GMR51255.1"/>
    <property type="molecule type" value="Genomic_DNA"/>
</dbReference>
<accession>A0AAN5I4M6</accession>
<evidence type="ECO:0000313" key="3">
    <source>
        <dbReference type="EMBL" id="GMR51255.1"/>
    </source>
</evidence>
<evidence type="ECO:0000313" key="4">
    <source>
        <dbReference type="Proteomes" id="UP001328107"/>
    </source>
</evidence>